<dbReference type="InterPro" id="IPR006554">
    <property type="entry name" value="Helicase-like_DEXD_c2"/>
</dbReference>
<comment type="caution">
    <text evidence="24">The sequence shown here is derived from an EMBL/GenBank/DDBJ whole genome shotgun (WGS) entry which is preliminary data.</text>
</comment>
<accession>A0A420HL43</accession>
<dbReference type="FunFam" id="3.40.50.300:FF:002774">
    <property type="entry name" value="ATP-dependent DNA helicase chl1"/>
    <property type="match status" value="1"/>
</dbReference>
<gene>
    <name evidence="24" type="ORF">GcM3_184015</name>
</gene>
<feature type="domain" description="Helicase ATP-binding" evidence="23">
    <location>
        <begin position="57"/>
        <end position="345"/>
    </location>
</feature>
<evidence type="ECO:0000259" key="23">
    <source>
        <dbReference type="PROSITE" id="PS51193"/>
    </source>
</evidence>
<protein>
    <recommendedName>
        <fullName evidence="5">ATP-dependent DNA helicase CHL1</fullName>
        <ecNumber evidence="18">5.6.2.3</ecNumber>
    </recommendedName>
    <alternativeName>
        <fullName evidence="4">ATP-dependent DNA helicase chl1</fullName>
    </alternativeName>
    <alternativeName>
        <fullName evidence="17">Chromosome loss protein 1</fullName>
    </alternativeName>
    <alternativeName>
        <fullName evidence="19 20">DNA 5'-3' helicase CHL1</fullName>
    </alternativeName>
</protein>
<evidence type="ECO:0000256" key="12">
    <source>
        <dbReference type="ARBA" id="ARBA00023014"/>
    </source>
</evidence>
<evidence type="ECO:0000256" key="19">
    <source>
        <dbReference type="ARBA" id="ARBA00044998"/>
    </source>
</evidence>
<dbReference type="AlphaFoldDB" id="A0A420HL43"/>
<comment type="catalytic activity">
    <reaction evidence="22">
        <text>ATP + H2O = ADP + phosphate + H(+)</text>
        <dbReference type="Rhea" id="RHEA:13065"/>
        <dbReference type="ChEBI" id="CHEBI:15377"/>
        <dbReference type="ChEBI" id="CHEBI:15378"/>
        <dbReference type="ChEBI" id="CHEBI:30616"/>
        <dbReference type="ChEBI" id="CHEBI:43474"/>
        <dbReference type="ChEBI" id="CHEBI:456216"/>
        <dbReference type="EC" id="5.6.2.3"/>
    </reaction>
</comment>
<keyword evidence="12" id="KW-0411">Iron-sulfur</keyword>
<dbReference type="GO" id="GO:0016818">
    <property type="term" value="F:hydrolase activity, acting on acid anhydrides, in phosphorus-containing anhydrides"/>
    <property type="evidence" value="ECO:0007669"/>
    <property type="project" value="InterPro"/>
</dbReference>
<keyword evidence="6" id="KW-0479">Metal-binding</keyword>
<evidence type="ECO:0000313" key="24">
    <source>
        <dbReference type="EMBL" id="RKF58123.1"/>
    </source>
</evidence>
<evidence type="ECO:0000313" key="25">
    <source>
        <dbReference type="Proteomes" id="UP000283383"/>
    </source>
</evidence>
<dbReference type="SMART" id="SM00491">
    <property type="entry name" value="HELICc2"/>
    <property type="match status" value="1"/>
</dbReference>
<comment type="similarity">
    <text evidence="3">Belongs to the DEAD box helicase family. DEAH subfamily. DDX11/CHL1 sub-subfamily.</text>
</comment>
<dbReference type="GO" id="GO:0043139">
    <property type="term" value="F:5'-3' DNA helicase activity"/>
    <property type="evidence" value="ECO:0007669"/>
    <property type="project" value="UniProtKB-EC"/>
</dbReference>
<dbReference type="SMART" id="SM00488">
    <property type="entry name" value="DEXDc2"/>
    <property type="match status" value="1"/>
</dbReference>
<dbReference type="Gene3D" id="3.40.50.300">
    <property type="entry name" value="P-loop containing nucleotide triphosphate hydrolases"/>
    <property type="match status" value="2"/>
</dbReference>
<dbReference type="Pfam" id="PF06733">
    <property type="entry name" value="DEAD_2"/>
    <property type="match status" value="1"/>
</dbReference>
<evidence type="ECO:0000256" key="15">
    <source>
        <dbReference type="ARBA" id="ARBA00023242"/>
    </source>
</evidence>
<keyword evidence="14" id="KW-0413">Isomerase</keyword>
<dbReference type="FunFam" id="3.40.50.300:FF:001372">
    <property type="entry name" value="ATP-dependent DNA helicase chl1"/>
    <property type="match status" value="1"/>
</dbReference>
<evidence type="ECO:0000256" key="10">
    <source>
        <dbReference type="ARBA" id="ARBA00022840"/>
    </source>
</evidence>
<dbReference type="InterPro" id="IPR006555">
    <property type="entry name" value="ATP-dep_Helicase_C"/>
</dbReference>
<evidence type="ECO:0000256" key="13">
    <source>
        <dbReference type="ARBA" id="ARBA00023125"/>
    </source>
</evidence>
<keyword evidence="15" id="KW-0539">Nucleus</keyword>
<dbReference type="GO" id="GO:0034085">
    <property type="term" value="P:establishment of sister chromatid cohesion"/>
    <property type="evidence" value="ECO:0007669"/>
    <property type="project" value="TreeGrafter"/>
</dbReference>
<keyword evidence="13" id="KW-0238">DNA-binding</keyword>
<evidence type="ECO:0000256" key="5">
    <source>
        <dbReference type="ARBA" id="ARBA00017386"/>
    </source>
</evidence>
<dbReference type="EMBL" id="MCBQ01018411">
    <property type="protein sequence ID" value="RKF58123.1"/>
    <property type="molecule type" value="Genomic_DNA"/>
</dbReference>
<evidence type="ECO:0000256" key="16">
    <source>
        <dbReference type="ARBA" id="ARBA00023306"/>
    </source>
</evidence>
<evidence type="ECO:0000256" key="9">
    <source>
        <dbReference type="ARBA" id="ARBA00022806"/>
    </source>
</evidence>
<dbReference type="InterPro" id="IPR027417">
    <property type="entry name" value="P-loop_NTPase"/>
</dbReference>
<dbReference type="InterPro" id="IPR010614">
    <property type="entry name" value="RAD3-like_helicase_DEAD"/>
</dbReference>
<evidence type="ECO:0000256" key="22">
    <source>
        <dbReference type="ARBA" id="ARBA00048954"/>
    </source>
</evidence>
<dbReference type="PROSITE" id="PS51193">
    <property type="entry name" value="HELICASE_ATP_BIND_2"/>
    <property type="match status" value="1"/>
</dbReference>
<comment type="subcellular location">
    <subcellularLocation>
        <location evidence="2">Nucleus</location>
    </subcellularLocation>
</comment>
<dbReference type="Proteomes" id="UP000283383">
    <property type="component" value="Unassembled WGS sequence"/>
</dbReference>
<evidence type="ECO:0000256" key="18">
    <source>
        <dbReference type="ARBA" id="ARBA00044969"/>
    </source>
</evidence>
<evidence type="ECO:0000256" key="3">
    <source>
        <dbReference type="ARBA" id="ARBA00008435"/>
    </source>
</evidence>
<dbReference type="PANTHER" id="PTHR11472:SF41">
    <property type="entry name" value="ATP-DEPENDENT DNA HELICASE DDX11-RELATED"/>
    <property type="match status" value="1"/>
</dbReference>
<name>A0A420HL43_9PEZI</name>
<dbReference type="InterPro" id="IPR013020">
    <property type="entry name" value="Rad3/Chl1-like"/>
</dbReference>
<dbReference type="GO" id="GO:0006139">
    <property type="term" value="P:nucleobase-containing compound metabolic process"/>
    <property type="evidence" value="ECO:0007669"/>
    <property type="project" value="InterPro"/>
</dbReference>
<keyword evidence="9 24" id="KW-0347">Helicase</keyword>
<comment type="function">
    <text evidence="21">ATP-dependent DNA helicase important for chromosome transmission and normal cell cycle progression in G(2)/M. May have a role in changing DNA topology to allow the loading of proteins involved in maintaining sister chromatid cohesion in the vicinity of the centromeres. Has a specific role in chromosome segregation during meiosis II.</text>
</comment>
<dbReference type="GO" id="GO:0046872">
    <property type="term" value="F:metal ion binding"/>
    <property type="evidence" value="ECO:0007669"/>
    <property type="project" value="UniProtKB-KW"/>
</dbReference>
<evidence type="ECO:0000256" key="4">
    <source>
        <dbReference type="ARBA" id="ARBA00016387"/>
    </source>
</evidence>
<evidence type="ECO:0000256" key="14">
    <source>
        <dbReference type="ARBA" id="ARBA00023235"/>
    </source>
</evidence>
<dbReference type="GO" id="GO:0003677">
    <property type="term" value="F:DNA binding"/>
    <property type="evidence" value="ECO:0007669"/>
    <property type="project" value="UniProtKB-KW"/>
</dbReference>
<evidence type="ECO:0000256" key="11">
    <source>
        <dbReference type="ARBA" id="ARBA00023004"/>
    </source>
</evidence>
<dbReference type="PANTHER" id="PTHR11472">
    <property type="entry name" value="DNA REPAIR DEAD HELICASE RAD3/XP-D SUBFAMILY MEMBER"/>
    <property type="match status" value="1"/>
</dbReference>
<keyword evidence="8" id="KW-0378">Hydrolase</keyword>
<evidence type="ECO:0000256" key="21">
    <source>
        <dbReference type="ARBA" id="ARBA00045702"/>
    </source>
</evidence>
<dbReference type="InterPro" id="IPR014013">
    <property type="entry name" value="Helic_SF1/SF2_ATP-bd_DinG/Rad3"/>
</dbReference>
<dbReference type="Pfam" id="PF13307">
    <property type="entry name" value="Helicase_C_2"/>
    <property type="match status" value="1"/>
</dbReference>
<evidence type="ECO:0000256" key="1">
    <source>
        <dbReference type="ARBA" id="ARBA00001966"/>
    </source>
</evidence>
<dbReference type="STRING" id="62708.A0A420HL43"/>
<proteinExistence type="inferred from homology"/>
<dbReference type="EC" id="5.6.2.3" evidence="18"/>
<evidence type="ECO:0000256" key="2">
    <source>
        <dbReference type="ARBA" id="ARBA00004123"/>
    </source>
</evidence>
<dbReference type="InterPro" id="IPR045028">
    <property type="entry name" value="DinG/Rad3-like"/>
</dbReference>
<evidence type="ECO:0000256" key="8">
    <source>
        <dbReference type="ARBA" id="ARBA00022801"/>
    </source>
</evidence>
<sequence length="804" mass="90690">MEARLEKIRLKEKKQHDRYLRGESTFKKRKTAAHLAKENGEPDYDEEQFVLDEYDSDHIESGSGNNSKGKTQYSQRSLGKSLYSAETLALLNELGMGPIDSKKDDEEKYLEIKDEVKIFYSSRTHSQLTQFINELRLPKFPSSSAMTEKQISNDQNNDNRLAKVENVKHVTLGSRKNLCIHPKISQLSSLTSINERCIDLQSSSIAKADKCIFLPNHESQPLVHSFRDHALAKIRDIEDMNSLGREIGICPYYASRAAIKPAEIVTLPYPLLLQKSAREALGIDLKGQVVIIDEAHNLMDAISNINNVQISLTQLKRAREQLGIYLMKFRNRLKGKNRVYIAQFLRVIDSLSGYLATKLTEPKNDGTISEKDLLSGKGIDQINFFKLIHYLQENKIAQKVEGYAKHVEEDSRTSRVGVSLASAPLVSKPEQSGSVIHHLTSLLFALTHPQKEGRLFYTKLPPDNIILRFLLLDPSHQFQEVISSARAVILAGGTMSPMSDYTLHLFPYLKDTRITTLSCGHVIPKSNQLAWTLSTGPSGREFEFTFGRRGDDNMIDDLGRAVLKICHAVPDGVVVFFPSYNYLKSILIRWSNSCKDNGKSILQQLEVKKRVFQERKDESVDKILQDYAQAIDSGKGGLLLSVVGGKMSEGINFSDALGRCVIIVGLPFPNINSAEWKAKIEFVEEAFIERLKTENISDENNPEERSVRQDQEIILKKKAKDVSRDFYENTCMRAVNQSIGRAIRHKGDYAAIVMVDKRYKSERIKSKLPGWIKEGLVVDAGDKSFAALIESLTKFFLDKIAPSC</sequence>
<keyword evidence="7" id="KW-0547">Nucleotide-binding</keyword>
<evidence type="ECO:0000256" key="7">
    <source>
        <dbReference type="ARBA" id="ARBA00022741"/>
    </source>
</evidence>
<dbReference type="NCBIfam" id="TIGR00604">
    <property type="entry name" value="rad3"/>
    <property type="match status" value="1"/>
</dbReference>
<reference evidence="24 25" key="1">
    <citation type="journal article" date="2018" name="BMC Genomics">
        <title>Comparative genome analyses reveal sequence features reflecting distinct modes of host-adaptation between dicot and monocot powdery mildew.</title>
        <authorList>
            <person name="Wu Y."/>
            <person name="Ma X."/>
            <person name="Pan Z."/>
            <person name="Kale S.D."/>
            <person name="Song Y."/>
            <person name="King H."/>
            <person name="Zhang Q."/>
            <person name="Presley C."/>
            <person name="Deng X."/>
            <person name="Wei C.I."/>
            <person name="Xiao S."/>
        </authorList>
    </citation>
    <scope>NUCLEOTIDE SEQUENCE [LARGE SCALE GENOMIC DNA]</scope>
    <source>
        <strain evidence="24">UMSG3</strain>
    </source>
</reference>
<evidence type="ECO:0000256" key="20">
    <source>
        <dbReference type="ARBA" id="ARBA00045008"/>
    </source>
</evidence>
<dbReference type="GO" id="GO:0005634">
    <property type="term" value="C:nucleus"/>
    <property type="evidence" value="ECO:0007669"/>
    <property type="project" value="UniProtKB-SubCell"/>
</dbReference>
<keyword evidence="10" id="KW-0067">ATP-binding</keyword>
<evidence type="ECO:0000256" key="17">
    <source>
        <dbReference type="ARBA" id="ARBA00029709"/>
    </source>
</evidence>
<keyword evidence="11" id="KW-0408">Iron</keyword>
<comment type="cofactor">
    <cofactor evidence="1">
        <name>[4Fe-4S] cluster</name>
        <dbReference type="ChEBI" id="CHEBI:49883"/>
    </cofactor>
</comment>
<evidence type="ECO:0000256" key="6">
    <source>
        <dbReference type="ARBA" id="ARBA00022723"/>
    </source>
</evidence>
<keyword evidence="25" id="KW-1185">Reference proteome</keyword>
<dbReference type="GO" id="GO:0051536">
    <property type="term" value="F:iron-sulfur cluster binding"/>
    <property type="evidence" value="ECO:0007669"/>
    <property type="project" value="UniProtKB-KW"/>
</dbReference>
<dbReference type="CDD" id="cd18788">
    <property type="entry name" value="SF2_C_XPD"/>
    <property type="match status" value="1"/>
</dbReference>
<dbReference type="GO" id="GO:0005524">
    <property type="term" value="F:ATP binding"/>
    <property type="evidence" value="ECO:0007669"/>
    <property type="project" value="UniProtKB-KW"/>
</dbReference>
<keyword evidence="16" id="KW-0131">Cell cycle</keyword>
<organism evidence="24 25">
    <name type="scientific">Golovinomyces cichoracearum</name>
    <dbReference type="NCBI Taxonomy" id="62708"/>
    <lineage>
        <taxon>Eukaryota</taxon>
        <taxon>Fungi</taxon>
        <taxon>Dikarya</taxon>
        <taxon>Ascomycota</taxon>
        <taxon>Pezizomycotina</taxon>
        <taxon>Leotiomycetes</taxon>
        <taxon>Erysiphales</taxon>
        <taxon>Erysiphaceae</taxon>
        <taxon>Golovinomyces</taxon>
    </lineage>
</organism>